<dbReference type="PANTHER" id="PTHR28653">
    <property type="match status" value="1"/>
</dbReference>
<evidence type="ECO:0000256" key="1">
    <source>
        <dbReference type="SAM" id="MobiDB-lite"/>
    </source>
</evidence>
<dbReference type="EMBL" id="JBHFFA010000007">
    <property type="protein sequence ID" value="KAL2614250.1"/>
    <property type="molecule type" value="Genomic_DNA"/>
</dbReference>
<dbReference type="InterPro" id="IPR027417">
    <property type="entry name" value="P-loop_NTPase"/>
</dbReference>
<dbReference type="Proteomes" id="UP001605036">
    <property type="component" value="Unassembled WGS sequence"/>
</dbReference>
<dbReference type="SUPFAM" id="SSF52540">
    <property type="entry name" value="P-loop containing nucleoside triphosphate hydrolases"/>
    <property type="match status" value="1"/>
</dbReference>
<proteinExistence type="predicted"/>
<dbReference type="AlphaFoldDB" id="A0ABD1XZ62"/>
<dbReference type="Gene3D" id="3.10.290.70">
    <property type="match status" value="1"/>
</dbReference>
<name>A0ABD1XZ62_9MARC</name>
<protein>
    <recommendedName>
        <fullName evidence="4">AAA+ ATPase domain-containing protein</fullName>
    </recommendedName>
</protein>
<gene>
    <name evidence="2" type="ORF">R1flu_025942</name>
</gene>
<dbReference type="PANTHER" id="PTHR28653:SF1">
    <property type="entry name" value="ATPASE SWSAP1"/>
    <property type="match status" value="1"/>
</dbReference>
<comment type="caution">
    <text evidence="2">The sequence shown here is derived from an EMBL/GenBank/DDBJ whole genome shotgun (WGS) entry which is preliminary data.</text>
</comment>
<keyword evidence="3" id="KW-1185">Reference proteome</keyword>
<sequence>MEARSGLQLRSRIRAESSNLCFVASLPVSCEFASVAEELAPWKRRATGGKKKSWRKKRKYELGRQPVMRKRSSNKTVPRIRVRGGNSQKRPAGKKDEEIETPEEEKKVSRLVGKKIVKRQEGLKLDSHLEDQFASGRLLACIASRSGQCGRCNGYILEVPSYLKSYVHEASDQKHFMEGTDKIGLVQTRWGTEEGSSSHGREVAQTDGFSVLDFLLSKKLYICSSPRPQCTMLSGPSCSGKTSLLLQLAYNIASEAHHDVVFICRPRNFDSDYVYLAQDVDSSSEVFDRIHIKYVHNEEDLRKYFSAFHMQTSLPTTVIIDDFLDFFQGWDGRHQGGQARSSRDLVVVKTLCLAYDAITYASERYKTTAQCRLILSDSHHSDGPRLSYIFWRWIHQTFVIKAIHDFSAFTLALHDESERVKAVAKYDLSQRYLRFVGWDSPPADKQ</sequence>
<feature type="region of interest" description="Disordered" evidence="1">
    <location>
        <begin position="68"/>
        <end position="103"/>
    </location>
</feature>
<dbReference type="InterPro" id="IPR022309">
    <property type="entry name" value="Ribosomal_Se8/biogenesis_NSA2"/>
</dbReference>
<feature type="compositionally biased region" description="Basic residues" evidence="1">
    <location>
        <begin position="68"/>
        <end position="82"/>
    </location>
</feature>
<dbReference type="InterPro" id="IPR018283">
    <property type="entry name" value="Ribosomal_eS8_CS"/>
</dbReference>
<dbReference type="PROSITE" id="PS01193">
    <property type="entry name" value="RIBOSOMAL_S8E"/>
    <property type="match status" value="1"/>
</dbReference>
<dbReference type="Gene3D" id="3.40.50.300">
    <property type="entry name" value="P-loop containing nucleotide triphosphate hydrolases"/>
    <property type="match status" value="1"/>
</dbReference>
<evidence type="ECO:0000313" key="3">
    <source>
        <dbReference type="Proteomes" id="UP001605036"/>
    </source>
</evidence>
<organism evidence="2 3">
    <name type="scientific">Riccia fluitans</name>
    <dbReference type="NCBI Taxonomy" id="41844"/>
    <lineage>
        <taxon>Eukaryota</taxon>
        <taxon>Viridiplantae</taxon>
        <taxon>Streptophyta</taxon>
        <taxon>Embryophyta</taxon>
        <taxon>Marchantiophyta</taxon>
        <taxon>Marchantiopsida</taxon>
        <taxon>Marchantiidae</taxon>
        <taxon>Marchantiales</taxon>
        <taxon>Ricciaceae</taxon>
        <taxon>Riccia</taxon>
    </lineage>
</organism>
<evidence type="ECO:0008006" key="4">
    <source>
        <dbReference type="Google" id="ProtNLM"/>
    </source>
</evidence>
<reference evidence="2 3" key="1">
    <citation type="submission" date="2024-09" db="EMBL/GenBank/DDBJ databases">
        <title>Chromosome-scale assembly of Riccia fluitans.</title>
        <authorList>
            <person name="Paukszto L."/>
            <person name="Sawicki J."/>
            <person name="Karawczyk K."/>
            <person name="Piernik-Szablinska J."/>
            <person name="Szczecinska M."/>
            <person name="Mazdziarz M."/>
        </authorList>
    </citation>
    <scope>NUCLEOTIDE SEQUENCE [LARGE SCALE GENOMIC DNA]</scope>
    <source>
        <strain evidence="2">Rf_01</strain>
        <tissue evidence="2">Aerial parts of the thallus</tissue>
    </source>
</reference>
<dbReference type="Pfam" id="PF01201">
    <property type="entry name" value="Ribosomal_S8e"/>
    <property type="match status" value="1"/>
</dbReference>
<evidence type="ECO:0000313" key="2">
    <source>
        <dbReference type="EMBL" id="KAL2614250.1"/>
    </source>
</evidence>
<accession>A0ABD1XZ62</accession>